<dbReference type="EMBL" id="GU295964">
    <property type="protein sequence ID" value="ADE34922.1"/>
    <property type="molecule type" value="Genomic_DNA"/>
</dbReference>
<dbReference type="RefSeq" id="YP_003579966.1">
    <property type="nucleotide sequence ID" value="NC_014036.1"/>
</dbReference>
<dbReference type="KEGG" id="vg:8997322"/>
<name>D5JFD8_9CAUD</name>
<evidence type="ECO:0000313" key="1">
    <source>
        <dbReference type="EMBL" id="ADE34922.1"/>
    </source>
</evidence>
<gene>
    <name evidence="1" type="ORF">KP15_90</name>
</gene>
<dbReference type="GeneID" id="8997322"/>
<protein>
    <submittedName>
        <fullName evidence="1">Baseplate subunit</fullName>
    </submittedName>
</protein>
<evidence type="ECO:0000313" key="2">
    <source>
        <dbReference type="Proteomes" id="UP000002373"/>
    </source>
</evidence>
<organism evidence="1 2">
    <name type="scientific">Klebsiella phage KP15</name>
    <dbReference type="NCBI Taxonomy" id="707757"/>
    <lineage>
        <taxon>Viruses</taxon>
        <taxon>Duplodnaviria</taxon>
        <taxon>Heunggongvirae</taxon>
        <taxon>Uroviricota</taxon>
        <taxon>Caudoviricetes</taxon>
        <taxon>Pantevenvirales</taxon>
        <taxon>Straboviridae</taxon>
        <taxon>Slopekvirus</taxon>
        <taxon>Slopekvirus kp15</taxon>
    </lineage>
</organism>
<reference evidence="1 2" key="1">
    <citation type="submission" date="2010-10" db="EMBL/GenBank/DDBJ databases">
        <title>Genomic sequence and analysis of Klebsiella sp. KP15 bacteriophage.</title>
        <authorList>
            <person name="Drulis-Kawa Z."/>
            <person name="Maciaszczyk-Dziubinska E."/>
            <person name="Bocer T."/>
        </authorList>
    </citation>
    <scope>NUCLEOTIDE SEQUENCE [LARGE SCALE GENOMIC DNA]</scope>
</reference>
<sequence length="288" mass="32173">MMFYNVDEFLSGMANRDFQRSNLFSVVFATSPASRILDNTIGSIRDTLIDGSISSINANNPNEFINAITGGVSKLFSYTVDKAIMSLNKTGFSKIIGAISPRLITSLFGDSMYGQLLSEFRDEMMYNMGLSIMGVNLPGKSIGYEYVYNGGVPQIRFTRPENGELSLTFRTDSEARNLKIFNEWISAIRDDVTGQYAFIDEVTSTIQVNLHDRDGSPHTTYVFQKCLPVKISNSELSYENNNEIWTFTVDFAYKTSWVVEADKEGWEGFKQSVEEGLAIAARTAITGQ</sequence>
<proteinExistence type="predicted"/>
<dbReference type="Pfam" id="PF06841">
    <property type="entry name" value="Phage_T4_gp19"/>
    <property type="match status" value="1"/>
</dbReference>
<dbReference type="GO" id="GO:0005198">
    <property type="term" value="F:structural molecule activity"/>
    <property type="evidence" value="ECO:0007669"/>
    <property type="project" value="InterPro"/>
</dbReference>
<accession>D5JFD8</accession>
<dbReference type="Proteomes" id="UP000002373">
    <property type="component" value="Segment"/>
</dbReference>
<keyword evidence="2" id="KW-1185">Reference proteome</keyword>
<dbReference type="InterPro" id="IPR010667">
    <property type="entry name" value="Phage_T4_Gp19"/>
</dbReference>